<gene>
    <name evidence="2" type="ORF">A2773_03610</name>
</gene>
<accession>A0A1F5ZTA7</accession>
<proteinExistence type="predicted"/>
<dbReference type="Gene3D" id="3.30.470.20">
    <property type="entry name" value="ATP-grasp fold, B domain"/>
    <property type="match status" value="1"/>
</dbReference>
<evidence type="ECO:0000313" key="2">
    <source>
        <dbReference type="EMBL" id="OGG15347.1"/>
    </source>
</evidence>
<dbReference type="PANTHER" id="PTHR23132:SF23">
    <property type="entry name" value="D-ALANINE--D-ALANINE LIGASE B"/>
    <property type="match status" value="1"/>
</dbReference>
<dbReference type="AlphaFoldDB" id="A0A1F5ZTA7"/>
<dbReference type="STRING" id="1798375.A2773_03610"/>
<feature type="domain" description="D-alanine--D-alanine ligase C-terminal" evidence="1">
    <location>
        <begin position="134"/>
        <end position="267"/>
    </location>
</feature>
<dbReference type="Pfam" id="PF07478">
    <property type="entry name" value="Dala_Dala_lig_C"/>
    <property type="match status" value="1"/>
</dbReference>
<evidence type="ECO:0000259" key="1">
    <source>
        <dbReference type="Pfam" id="PF07478"/>
    </source>
</evidence>
<organism evidence="2 3">
    <name type="scientific">Candidatus Gottesmanbacteria bacterium RIFCSPHIGHO2_01_FULL_39_10</name>
    <dbReference type="NCBI Taxonomy" id="1798375"/>
    <lineage>
        <taxon>Bacteria</taxon>
        <taxon>Candidatus Gottesmaniibacteriota</taxon>
    </lineage>
</organism>
<protein>
    <recommendedName>
        <fullName evidence="1">D-alanine--D-alanine ligase C-terminal domain-containing protein</fullName>
    </recommendedName>
</protein>
<dbReference type="PANTHER" id="PTHR23132">
    <property type="entry name" value="D-ALANINE--D-ALANINE LIGASE"/>
    <property type="match status" value="1"/>
</dbReference>
<dbReference type="Proteomes" id="UP000177383">
    <property type="component" value="Unassembled WGS sequence"/>
</dbReference>
<dbReference type="Gene3D" id="3.30.1490.20">
    <property type="entry name" value="ATP-grasp fold, A domain"/>
    <property type="match status" value="1"/>
</dbReference>
<dbReference type="SUPFAM" id="SSF56059">
    <property type="entry name" value="Glutathione synthetase ATP-binding domain-like"/>
    <property type="match status" value="1"/>
</dbReference>
<dbReference type="InterPro" id="IPR011095">
    <property type="entry name" value="Dala_Dala_lig_C"/>
</dbReference>
<dbReference type="EMBL" id="MFJE01000001">
    <property type="protein sequence ID" value="OGG15347.1"/>
    <property type="molecule type" value="Genomic_DNA"/>
</dbReference>
<dbReference type="GO" id="GO:0008716">
    <property type="term" value="F:D-alanine-D-alanine ligase activity"/>
    <property type="evidence" value="ECO:0007669"/>
    <property type="project" value="InterPro"/>
</dbReference>
<dbReference type="GO" id="GO:0005524">
    <property type="term" value="F:ATP binding"/>
    <property type="evidence" value="ECO:0007669"/>
    <property type="project" value="InterPro"/>
</dbReference>
<dbReference type="InterPro" id="IPR013815">
    <property type="entry name" value="ATP_grasp_subdomain_1"/>
</dbReference>
<sequence length="269" mass="30378">MSKKNILVIYNSTKGFPEYEKSISDQSLELLRREISSEGFTLALLEVFDDLESLLAPYSPKDWVVVNWCEQLGDISNSYHLIPPVLEKLSFVYTGAGTHCLINTQNKASARDMLLSANASIPESRVFSSINDDPEGWNIFPCIVKPSMEHCSVGITKDSVVDDSEQLAGRIKYVIDEIRSPALVEQFIDGVEYNVPIVGNGKEAEIYPISSLEYSYFTDYHQRLCTYDAKWTPGTDEFTKIDIYCPPRALYGSLEKRIREQALLAYNVC</sequence>
<feature type="non-terminal residue" evidence="2">
    <location>
        <position position="269"/>
    </location>
</feature>
<name>A0A1F5ZTA7_9BACT</name>
<reference evidence="2 3" key="1">
    <citation type="journal article" date="2016" name="Nat. Commun.">
        <title>Thousands of microbial genomes shed light on interconnected biogeochemical processes in an aquifer system.</title>
        <authorList>
            <person name="Anantharaman K."/>
            <person name="Brown C.T."/>
            <person name="Hug L.A."/>
            <person name="Sharon I."/>
            <person name="Castelle C.J."/>
            <person name="Probst A.J."/>
            <person name="Thomas B.C."/>
            <person name="Singh A."/>
            <person name="Wilkins M.J."/>
            <person name="Karaoz U."/>
            <person name="Brodie E.L."/>
            <person name="Williams K.H."/>
            <person name="Hubbard S.S."/>
            <person name="Banfield J.F."/>
        </authorList>
    </citation>
    <scope>NUCLEOTIDE SEQUENCE [LARGE SCALE GENOMIC DNA]</scope>
</reference>
<comment type="caution">
    <text evidence="2">The sequence shown here is derived from an EMBL/GenBank/DDBJ whole genome shotgun (WGS) entry which is preliminary data.</text>
</comment>
<evidence type="ECO:0000313" key="3">
    <source>
        <dbReference type="Proteomes" id="UP000177383"/>
    </source>
</evidence>